<dbReference type="EMBL" id="AONG01000020">
    <property type="protein sequence ID" value="KIQ67744.1"/>
    <property type="molecule type" value="Genomic_DNA"/>
</dbReference>
<keyword evidence="2" id="KW-1185">Reference proteome</keyword>
<comment type="caution">
    <text evidence="1">The sequence shown here is derived from an EMBL/GenBank/DDBJ whole genome shotgun (WGS) entry which is preliminary data.</text>
</comment>
<protein>
    <submittedName>
        <fullName evidence="1">Streptomycin 6-kinase</fullName>
    </submittedName>
</protein>
<evidence type="ECO:0000313" key="1">
    <source>
        <dbReference type="EMBL" id="KIQ67744.1"/>
    </source>
</evidence>
<evidence type="ECO:0000313" key="2">
    <source>
        <dbReference type="Proteomes" id="UP000035100"/>
    </source>
</evidence>
<dbReference type="RefSeq" id="WP_018302428.1">
    <property type="nucleotide sequence ID" value="NZ_KB902284.1"/>
</dbReference>
<accession>A0A0D0PZH6</accession>
<keyword evidence="1" id="KW-0418">Kinase</keyword>
<sequence>MTAPAARAAEAAVRWSLTDLALHAETPRSWIYRCRSPFGPAALKLLTEAGAEEIAGAAYLAGRNGDGAARLFGVSEDAMLLEWLDGPPLGDRVRRNGDAETPAGLAALVRRLHAPAATAPGLVPLDRSIAGLLSDTSADLAAPRALARRLLAEGRTPVPLHGDLHHENVLETPDGWRVIDPKGLIGDPDFETANLFRNPEGRPDLALDPARALALARALGHGLGRPTARLLAWAVVLAGASRTWRPEPDFDAPMLAAVQAAMSEAVSTDGDWV</sequence>
<keyword evidence="1" id="KW-0808">Transferase</keyword>
<dbReference type="GO" id="GO:0019748">
    <property type="term" value="P:secondary metabolic process"/>
    <property type="evidence" value="ECO:0007669"/>
    <property type="project" value="InterPro"/>
</dbReference>
<gene>
    <name evidence="1" type="ORF">Wenmar_03703</name>
</gene>
<dbReference type="OrthoDB" id="3638028at2"/>
<proteinExistence type="predicted"/>
<dbReference type="Gene3D" id="3.90.1200.10">
    <property type="match status" value="1"/>
</dbReference>
<organism evidence="1 2">
    <name type="scientific">Wenxinia marina DSM 24838</name>
    <dbReference type="NCBI Taxonomy" id="1123501"/>
    <lineage>
        <taxon>Bacteria</taxon>
        <taxon>Pseudomonadati</taxon>
        <taxon>Pseudomonadota</taxon>
        <taxon>Alphaproteobacteria</taxon>
        <taxon>Rhodobacterales</taxon>
        <taxon>Roseobacteraceae</taxon>
        <taxon>Wenxinia</taxon>
    </lineage>
</organism>
<reference evidence="1 2" key="1">
    <citation type="submission" date="2013-01" db="EMBL/GenBank/DDBJ databases">
        <authorList>
            <person name="Fiebig A."/>
            <person name="Goeker M."/>
            <person name="Klenk H.-P.P."/>
        </authorList>
    </citation>
    <scope>NUCLEOTIDE SEQUENCE [LARGE SCALE GENOMIC DNA]</scope>
    <source>
        <strain evidence="1 2">DSM 24838</strain>
    </source>
</reference>
<dbReference type="AlphaFoldDB" id="A0A0D0PZH6"/>
<dbReference type="GO" id="GO:0016301">
    <property type="term" value="F:kinase activity"/>
    <property type="evidence" value="ECO:0007669"/>
    <property type="project" value="UniProtKB-KW"/>
</dbReference>
<dbReference type="SUPFAM" id="SSF56112">
    <property type="entry name" value="Protein kinase-like (PK-like)"/>
    <property type="match status" value="1"/>
</dbReference>
<dbReference type="Proteomes" id="UP000035100">
    <property type="component" value="Unassembled WGS sequence"/>
</dbReference>
<dbReference type="eggNOG" id="COG3570">
    <property type="taxonomic scope" value="Bacteria"/>
</dbReference>
<dbReference type="Pfam" id="PF04655">
    <property type="entry name" value="APH_6_hur"/>
    <property type="match status" value="1"/>
</dbReference>
<dbReference type="STRING" id="1123501.Wenmar_03703"/>
<dbReference type="InterPro" id="IPR011009">
    <property type="entry name" value="Kinase-like_dom_sf"/>
</dbReference>
<name>A0A0D0PZH6_9RHOB</name>
<dbReference type="GO" id="GO:0016773">
    <property type="term" value="F:phosphotransferase activity, alcohol group as acceptor"/>
    <property type="evidence" value="ECO:0007669"/>
    <property type="project" value="InterPro"/>
</dbReference>
<dbReference type="InterPro" id="IPR006748">
    <property type="entry name" value="NH2Glyco/OHUrea_AB-resist_kin"/>
</dbReference>